<proteinExistence type="predicted"/>
<feature type="compositionally biased region" description="Basic and acidic residues" evidence="1">
    <location>
        <begin position="276"/>
        <end position="307"/>
    </location>
</feature>
<feature type="region of interest" description="Disordered" evidence="1">
    <location>
        <begin position="266"/>
        <end position="319"/>
    </location>
</feature>
<keyword evidence="2" id="KW-0472">Membrane</keyword>
<organism evidence="3 4">
    <name type="scientific">Mediterraneibacter butyricigenes</name>
    <dbReference type="NCBI Taxonomy" id="2316025"/>
    <lineage>
        <taxon>Bacteria</taxon>
        <taxon>Bacillati</taxon>
        <taxon>Bacillota</taxon>
        <taxon>Clostridia</taxon>
        <taxon>Lachnospirales</taxon>
        <taxon>Lachnospiraceae</taxon>
        <taxon>Mediterraneibacter</taxon>
    </lineage>
</organism>
<keyword evidence="2" id="KW-0812">Transmembrane</keyword>
<accession>A0A391P0E0</accession>
<keyword evidence="2" id="KW-1133">Transmembrane helix</keyword>
<keyword evidence="4" id="KW-1185">Reference proteome</keyword>
<protein>
    <submittedName>
        <fullName evidence="3">Uncharacterized protein</fullName>
    </submittedName>
</protein>
<dbReference type="AlphaFoldDB" id="A0A391P0E0"/>
<name>A0A391P0E0_9FIRM</name>
<comment type="caution">
    <text evidence="3">The sequence shown here is derived from an EMBL/GenBank/DDBJ whole genome shotgun (WGS) entry which is preliminary data.</text>
</comment>
<sequence length="333" mass="38434">MWNVWTETNGIFYLMAVVGGIGILAKIISSTATRKLEYAAANMSKSNHRLMKLVRAKYEHACLAHDTVDNPEVFVEKYLREYRCVGLRLHSWQEVQRQSIWFAALLAVFGMAVWYHQQGLGEMMYRYGMTGAAEVVLLFTLFRLSNESYKLEMIRIYMVDFLENIYVHRNQRVRTYEREKLNVISPEPTGATEGRNADARGMENRGAEHADSLAIQIEEEQRNPGVSGSDRMENGTHAERREIVRDRGENARQAVREMIKKPEQGGFLKGNAQKENVQKENVQRESIQRESMQRENVLRDGGQKESGGRVAMSEEETRRKEEAIRHILEEFLA</sequence>
<dbReference type="EMBL" id="BHGK01000001">
    <property type="protein sequence ID" value="GCA66865.1"/>
    <property type="molecule type" value="Genomic_DNA"/>
</dbReference>
<feature type="transmembrane region" description="Helical" evidence="2">
    <location>
        <begin position="12"/>
        <end position="29"/>
    </location>
</feature>
<feature type="transmembrane region" description="Helical" evidence="2">
    <location>
        <begin position="98"/>
        <end position="115"/>
    </location>
</feature>
<dbReference type="Proteomes" id="UP000265643">
    <property type="component" value="Unassembled WGS sequence"/>
</dbReference>
<gene>
    <name evidence="3" type="ORF">KGMB01110_13010</name>
</gene>
<reference evidence="4" key="1">
    <citation type="submission" date="2018-09" db="EMBL/GenBank/DDBJ databases">
        <title>Draft Genome Sequence of Mediterraneibacter sp. KCTC 15684.</title>
        <authorList>
            <person name="Kim J.S."/>
            <person name="Han K.I."/>
            <person name="Suh M.K."/>
            <person name="Lee K.C."/>
            <person name="Eom M.K."/>
            <person name="Lee J.H."/>
            <person name="Park S.H."/>
            <person name="Kang S.W."/>
            <person name="Park J.E."/>
            <person name="Oh B.S."/>
            <person name="Yu S.Y."/>
            <person name="Choi S.H."/>
            <person name="Lee D.H."/>
            <person name="Yoon H."/>
            <person name="Kim B."/>
            <person name="Yang S.J."/>
            <person name="Lee J.S."/>
        </authorList>
    </citation>
    <scope>NUCLEOTIDE SEQUENCE [LARGE SCALE GENOMIC DNA]</scope>
    <source>
        <strain evidence="4">KCTC 15684</strain>
    </source>
</reference>
<dbReference type="RefSeq" id="WP_119297884.1">
    <property type="nucleotide sequence ID" value="NZ_BHGK01000001.1"/>
</dbReference>
<evidence type="ECO:0000256" key="1">
    <source>
        <dbReference type="SAM" id="MobiDB-lite"/>
    </source>
</evidence>
<evidence type="ECO:0000313" key="3">
    <source>
        <dbReference type="EMBL" id="GCA66865.1"/>
    </source>
</evidence>
<evidence type="ECO:0000256" key="2">
    <source>
        <dbReference type="SAM" id="Phobius"/>
    </source>
</evidence>
<evidence type="ECO:0000313" key="4">
    <source>
        <dbReference type="Proteomes" id="UP000265643"/>
    </source>
</evidence>